<dbReference type="RefSeq" id="WP_347298633.1">
    <property type="nucleotide sequence ID" value="NZ_CP142434.1"/>
</dbReference>
<evidence type="ECO:0000259" key="1">
    <source>
        <dbReference type="Pfam" id="PF14267"/>
    </source>
</evidence>
<dbReference type="Pfam" id="PF14267">
    <property type="entry name" value="DUF4357"/>
    <property type="match status" value="1"/>
</dbReference>
<evidence type="ECO:0000313" key="2">
    <source>
        <dbReference type="EMBL" id="XBC48678.1"/>
    </source>
</evidence>
<accession>A0AB74TV37</accession>
<protein>
    <submittedName>
        <fullName evidence="2">GIY-YIG nuclease family protein</fullName>
    </submittedName>
</protein>
<name>A0AB74TV37_9LACT</name>
<organism evidence="2">
    <name type="scientific">Dolosigranulum savutiense</name>
    <dbReference type="NCBI Taxonomy" id="3110288"/>
    <lineage>
        <taxon>Bacteria</taxon>
        <taxon>Bacillati</taxon>
        <taxon>Bacillota</taxon>
        <taxon>Bacilli</taxon>
        <taxon>Lactobacillales</taxon>
        <taxon>Carnobacteriaceae</taxon>
        <taxon>Dolosigranulum</taxon>
    </lineage>
</organism>
<dbReference type="EMBL" id="CP142434">
    <property type="protein sequence ID" value="XBC48678.1"/>
    <property type="molecule type" value="Genomic_DNA"/>
</dbReference>
<reference evidence="2" key="1">
    <citation type="submission" date="2023-12" db="EMBL/GenBank/DDBJ databases">
        <title>Dolosigranulum savutii sp. nov. isolated from human upper respiratory samples collected in Botswana.</title>
        <authorList>
            <person name="Kelly M.S."/>
        </authorList>
    </citation>
    <scope>NUCLEOTIDE SEQUENCE</scope>
    <source>
        <strain evidence="3">MSK211</strain>
        <strain evidence="2">MSK312</strain>
    </source>
</reference>
<sequence>MKRRGKNLKIFLMDGTASGRWMCELSNWTGKAYRIPRISYKETVHRDELRKPSIYFLFGIDDETDERMIYIGETEDAIQRLGQHIRDDNKNYWIEVIVFISKDDHLNKAHIKYLERRLYDIALEVGRYEVKNSSSPTQSVISEAEESEMEEFIDNVRLVVSAMGHKVFEPLIPVVEQAIVTDTDAISDTVYLHTKGKIIASGLMVPDGFIVQKGATLNDRKLSSHFPKSLFKMRKQYQDDGTLQNSTLMQDILFSSPSAAATFILGYPASGPQLWKTEDGVILRELEG</sequence>
<proteinExistence type="predicted"/>
<dbReference type="InterPro" id="IPR025579">
    <property type="entry name" value="DUF4357"/>
</dbReference>
<dbReference type="AlphaFoldDB" id="A0AB74TV37"/>
<feature type="domain" description="DUF4357" evidence="1">
    <location>
        <begin position="234"/>
        <end position="281"/>
    </location>
</feature>
<evidence type="ECO:0000313" key="3">
    <source>
        <dbReference type="EMBL" id="XBC51627.1"/>
    </source>
</evidence>
<dbReference type="CDD" id="cd10447">
    <property type="entry name" value="GIY-YIG_unchar_2"/>
    <property type="match status" value="1"/>
</dbReference>
<dbReference type="EMBL" id="CP142436">
    <property type="protein sequence ID" value="XBC51627.1"/>
    <property type="molecule type" value="Genomic_DNA"/>
</dbReference>
<gene>
    <name evidence="3" type="ORF">VUQ07_00690</name>
    <name evidence="2" type="ORF">VUQ09_04610</name>
</gene>